<protein>
    <recommendedName>
        <fullName evidence="6">Ribosomal RNA small subunit methyltransferase H</fullName>
        <ecNumber evidence="6">2.1.1.199</ecNumber>
    </recommendedName>
    <alternativeName>
        <fullName evidence="6">16S rRNA m(4)C1402 methyltransferase</fullName>
    </alternativeName>
    <alternativeName>
        <fullName evidence="6">rRNA (cytosine-N(4)-)-methyltransferase RsmH</fullName>
    </alternativeName>
</protein>
<feature type="binding site" evidence="6">
    <location>
        <position position="111"/>
    </location>
    <ligand>
        <name>S-adenosyl-L-methionine</name>
        <dbReference type="ChEBI" id="CHEBI:59789"/>
    </ligand>
</feature>
<feature type="binding site" evidence="6">
    <location>
        <position position="104"/>
    </location>
    <ligand>
        <name>S-adenosyl-L-methionine</name>
        <dbReference type="ChEBI" id="CHEBI:59789"/>
    </ligand>
</feature>
<gene>
    <name evidence="6" type="primary">rsmH</name>
    <name evidence="7" type="ORF">SAMN04487977_101169</name>
</gene>
<dbReference type="EC" id="2.1.1.199" evidence="6"/>
<comment type="function">
    <text evidence="6">Specifically methylates the N4 position of cytidine in position 1402 (C1402) of 16S rRNA.</text>
</comment>
<reference evidence="7 8" key="1">
    <citation type="submission" date="2016-10" db="EMBL/GenBank/DDBJ databases">
        <authorList>
            <person name="de Groot N.N."/>
        </authorList>
    </citation>
    <scope>NUCLEOTIDE SEQUENCE [LARGE SCALE GENOMIC DNA]</scope>
    <source>
        <strain evidence="7 8">B25</strain>
    </source>
</reference>
<dbReference type="InterPro" id="IPR029063">
    <property type="entry name" value="SAM-dependent_MTases_sf"/>
</dbReference>
<dbReference type="Gene3D" id="1.10.150.170">
    <property type="entry name" value="Putative methyltransferase TM0872, insert domain"/>
    <property type="match status" value="1"/>
</dbReference>
<dbReference type="NCBIfam" id="TIGR00006">
    <property type="entry name" value="16S rRNA (cytosine(1402)-N(4))-methyltransferase RsmH"/>
    <property type="match status" value="1"/>
</dbReference>
<dbReference type="GO" id="GO:0071424">
    <property type="term" value="F:rRNA (cytosine-N4-)-methyltransferase activity"/>
    <property type="evidence" value="ECO:0007669"/>
    <property type="project" value="UniProtKB-UniRule"/>
</dbReference>
<evidence type="ECO:0000256" key="6">
    <source>
        <dbReference type="HAMAP-Rule" id="MF_01007"/>
    </source>
</evidence>
<dbReference type="Gene3D" id="3.40.50.150">
    <property type="entry name" value="Vaccinia Virus protein VP39"/>
    <property type="match status" value="1"/>
</dbReference>
<dbReference type="GO" id="GO:0005737">
    <property type="term" value="C:cytoplasm"/>
    <property type="evidence" value="ECO:0007669"/>
    <property type="project" value="UniProtKB-SubCell"/>
</dbReference>
<feature type="binding site" evidence="6">
    <location>
        <begin position="38"/>
        <end position="40"/>
    </location>
    <ligand>
        <name>S-adenosyl-L-methionine</name>
        <dbReference type="ChEBI" id="CHEBI:59789"/>
    </ligand>
</feature>
<keyword evidence="8" id="KW-1185">Reference proteome</keyword>
<dbReference type="OrthoDB" id="9806637at2"/>
<dbReference type="InterPro" id="IPR023397">
    <property type="entry name" value="SAM-dep_MeTrfase_MraW_recog"/>
</dbReference>
<dbReference type="GO" id="GO:0070475">
    <property type="term" value="P:rRNA base methylation"/>
    <property type="evidence" value="ECO:0007669"/>
    <property type="project" value="UniProtKB-UniRule"/>
</dbReference>
<dbReference type="RefSeq" id="WP_074640010.1">
    <property type="nucleotide sequence ID" value="NZ_AP025286.1"/>
</dbReference>
<dbReference type="EMBL" id="FOFU01000001">
    <property type="protein sequence ID" value="SEP70445.1"/>
    <property type="molecule type" value="Genomic_DNA"/>
</dbReference>
<keyword evidence="5 6" id="KW-0949">S-adenosyl-L-methionine</keyword>
<evidence type="ECO:0000256" key="5">
    <source>
        <dbReference type="ARBA" id="ARBA00022691"/>
    </source>
</evidence>
<dbReference type="PANTHER" id="PTHR11265:SF0">
    <property type="entry name" value="12S RRNA N4-METHYLCYTIDINE METHYLTRANSFERASE"/>
    <property type="match status" value="1"/>
</dbReference>
<proteinExistence type="inferred from homology"/>
<organism evidence="7 8">
    <name type="scientific">Treponema bryantii</name>
    <dbReference type="NCBI Taxonomy" id="163"/>
    <lineage>
        <taxon>Bacteria</taxon>
        <taxon>Pseudomonadati</taxon>
        <taxon>Spirochaetota</taxon>
        <taxon>Spirochaetia</taxon>
        <taxon>Spirochaetales</taxon>
        <taxon>Treponemataceae</taxon>
        <taxon>Treponema</taxon>
    </lineage>
</organism>
<evidence type="ECO:0000313" key="7">
    <source>
        <dbReference type="EMBL" id="SEP70445.1"/>
    </source>
</evidence>
<feature type="binding site" evidence="6">
    <location>
        <position position="84"/>
    </location>
    <ligand>
        <name>S-adenosyl-L-methionine</name>
        <dbReference type="ChEBI" id="CHEBI:59789"/>
    </ligand>
</feature>
<name>A0A1H9A1E8_9SPIR</name>
<dbReference type="SUPFAM" id="SSF53335">
    <property type="entry name" value="S-adenosyl-L-methionine-dependent methyltransferases"/>
    <property type="match status" value="1"/>
</dbReference>
<evidence type="ECO:0000256" key="2">
    <source>
        <dbReference type="ARBA" id="ARBA00022552"/>
    </source>
</evidence>
<comment type="catalytic activity">
    <reaction evidence="6">
        <text>cytidine(1402) in 16S rRNA + S-adenosyl-L-methionine = N(4)-methylcytidine(1402) in 16S rRNA + S-adenosyl-L-homocysteine + H(+)</text>
        <dbReference type="Rhea" id="RHEA:42928"/>
        <dbReference type="Rhea" id="RHEA-COMP:10286"/>
        <dbReference type="Rhea" id="RHEA-COMP:10287"/>
        <dbReference type="ChEBI" id="CHEBI:15378"/>
        <dbReference type="ChEBI" id="CHEBI:57856"/>
        <dbReference type="ChEBI" id="CHEBI:59789"/>
        <dbReference type="ChEBI" id="CHEBI:74506"/>
        <dbReference type="ChEBI" id="CHEBI:82748"/>
        <dbReference type="EC" id="2.1.1.199"/>
    </reaction>
</comment>
<dbReference type="AlphaFoldDB" id="A0A1H9A1E8"/>
<keyword evidence="4 6" id="KW-0808">Transferase</keyword>
<sequence length="328" mass="37067">MEIVHTPVLLNECLEYLSPVGEPFEADALMIDSTLGEGGHTYNFLKNYPSLSIIGLDADKVIQARAKERLSEFGERVHFYNGWFQDFYADYPSEYKRPNIILFDLGISVFHYEKSERGFSFRYDEKLDMRLNSSEGESAADLVNELPEEKLADLIYLYGEEKLSRRIARAIVEARNGGRIESSKALAEVIWNAVPANYRYGPIHPATRTFQALRIAVNGELKRLPKALHDAFGCLQPGGKMGVITFHSLEDRIVKNYFRNLGKQCVCPPEVAVCRCGGEQCAELITRKPVAPTDKEVKENSPSRSAKLRVIRKIKDDTPYHLDGVIGF</sequence>
<dbReference type="PIRSF" id="PIRSF004486">
    <property type="entry name" value="MraW"/>
    <property type="match status" value="1"/>
</dbReference>
<comment type="similarity">
    <text evidence="1 6">Belongs to the methyltransferase superfamily. RsmH family.</text>
</comment>
<keyword evidence="2 6" id="KW-0698">rRNA processing</keyword>
<comment type="subcellular location">
    <subcellularLocation>
        <location evidence="6">Cytoplasm</location>
    </subcellularLocation>
</comment>
<dbReference type="eggNOG" id="COG0275">
    <property type="taxonomic scope" value="Bacteria"/>
</dbReference>
<accession>A0A1H9A1E8</accession>
<feature type="binding site" evidence="6">
    <location>
        <position position="57"/>
    </location>
    <ligand>
        <name>S-adenosyl-L-methionine</name>
        <dbReference type="ChEBI" id="CHEBI:59789"/>
    </ligand>
</feature>
<dbReference type="SUPFAM" id="SSF81799">
    <property type="entry name" value="Putative methyltransferase TM0872, insert domain"/>
    <property type="match status" value="1"/>
</dbReference>
<evidence type="ECO:0000313" key="8">
    <source>
        <dbReference type="Proteomes" id="UP000182360"/>
    </source>
</evidence>
<dbReference type="STRING" id="163.SAMN04487775_10828"/>
<evidence type="ECO:0000256" key="3">
    <source>
        <dbReference type="ARBA" id="ARBA00022603"/>
    </source>
</evidence>
<dbReference type="HAMAP" id="MF_01007">
    <property type="entry name" value="16SrRNA_methyltr_H"/>
    <property type="match status" value="1"/>
</dbReference>
<keyword evidence="6" id="KW-0963">Cytoplasm</keyword>
<dbReference type="InterPro" id="IPR002903">
    <property type="entry name" value="RsmH"/>
</dbReference>
<dbReference type="PANTHER" id="PTHR11265">
    <property type="entry name" value="S-ADENOSYL-METHYLTRANSFERASE MRAW"/>
    <property type="match status" value="1"/>
</dbReference>
<dbReference type="Pfam" id="PF01795">
    <property type="entry name" value="Methyltransf_5"/>
    <property type="match status" value="1"/>
</dbReference>
<dbReference type="Proteomes" id="UP000182360">
    <property type="component" value="Unassembled WGS sequence"/>
</dbReference>
<evidence type="ECO:0000256" key="1">
    <source>
        <dbReference type="ARBA" id="ARBA00010396"/>
    </source>
</evidence>
<keyword evidence="3 6" id="KW-0489">Methyltransferase</keyword>
<evidence type="ECO:0000256" key="4">
    <source>
        <dbReference type="ARBA" id="ARBA00022679"/>
    </source>
</evidence>